<reference evidence="3 4" key="1">
    <citation type="journal article" date="2024" name="Plant Biotechnol. J.">
        <title>Dendrobium thyrsiflorum genome and its molecular insights into genes involved in important horticultural traits.</title>
        <authorList>
            <person name="Chen B."/>
            <person name="Wang J.Y."/>
            <person name="Zheng P.J."/>
            <person name="Li K.L."/>
            <person name="Liang Y.M."/>
            <person name="Chen X.F."/>
            <person name="Zhang C."/>
            <person name="Zhao X."/>
            <person name="He X."/>
            <person name="Zhang G.Q."/>
            <person name="Liu Z.J."/>
            <person name="Xu Q."/>
        </authorList>
    </citation>
    <scope>NUCLEOTIDE SEQUENCE [LARGE SCALE GENOMIC DNA]</scope>
    <source>
        <strain evidence="3">GZMU011</strain>
    </source>
</reference>
<dbReference type="Pfam" id="PF03372">
    <property type="entry name" value="Exo_endo_phos"/>
    <property type="match status" value="1"/>
</dbReference>
<gene>
    <name evidence="3" type="ORF">M5K25_014931</name>
</gene>
<evidence type="ECO:0000313" key="3">
    <source>
        <dbReference type="EMBL" id="KAL0914571.1"/>
    </source>
</evidence>
<evidence type="ECO:0008006" key="5">
    <source>
        <dbReference type="Google" id="ProtNLM"/>
    </source>
</evidence>
<feature type="domain" description="Reverse transcriptase zinc-binding" evidence="2">
    <location>
        <begin position="702"/>
        <end position="780"/>
    </location>
</feature>
<dbReference type="PANTHER" id="PTHR33710">
    <property type="entry name" value="BNAC02G09200D PROTEIN"/>
    <property type="match status" value="1"/>
</dbReference>
<dbReference type="AlphaFoldDB" id="A0ABD0UVX5"/>
<evidence type="ECO:0000259" key="1">
    <source>
        <dbReference type="Pfam" id="PF03372"/>
    </source>
</evidence>
<dbReference type="Proteomes" id="UP001552299">
    <property type="component" value="Unassembled WGS sequence"/>
</dbReference>
<keyword evidence="4" id="KW-1185">Reference proteome</keyword>
<dbReference type="Pfam" id="PF13966">
    <property type="entry name" value="zf-RVT"/>
    <property type="match status" value="1"/>
</dbReference>
<evidence type="ECO:0000259" key="2">
    <source>
        <dbReference type="Pfam" id="PF13966"/>
    </source>
</evidence>
<sequence length="878" mass="101137">MSCPSIGSWNIRGFNSSDKILSAKNLAVREKLDMLCLLENRITPDNLSDPWFCSTHRIFDNEESFHNFDLASPGRIWIKWDPDKITFTPLHYSKHYVTGITTAHGSQPCQLSVIYASNSFSERFSLWEDLRRQDPRDSMPWLILGDFNCCRFQSEKSGGNAIPASKLAPFNDFIFDTNVTEIPSKGILLTWYNQRIENPILIRLDRMLANDAWFRAFPNSSYKALNSHVSDHSPLILNSGQELNFSPRFMFKNYWTKFSDFWSLLVAVFDKPHSGNPISWFYNCLKQLKIMIKRKDWASSNLIMAKCNNLEVQQLKCQMDLDNDPLNGVLCNRLKHINGELNFYYSSWSSWIIQRSKVKWLTKGEDDLKFLFSKVRKRRSSNANALNASILGPGHSQQDNISGITNHFYMLFNSPNPSLYDQDSLPPGNVIQEIHKPGLISPITNEEIKAAIFSGCSDSAPGPDGFNFAFYKSTWSITGRHVCNAVKSFFQKNYMPEGSIIPKSTVKAIEKICAKFLYFGGDHSKRLHLISWHNTCKPYDKGGLGIASLKAIRYALNCAVICRFYNQHTPFSTWMRTRYCSPWKPPDPLDSAFWKDICRTAICVRGNFYFNTNNNSSASILWDHWCMGANLSNFFPGLCRNSAVLLNRDTVKDWTHNSSWILPSYIDTATAYELYSLLSTIPILSDVSFNVVWKDNIKCNYKDFYKDYFDRDESVAWHKFVWHKNKALRFSVFTWQALMGGLKTKDTLARRNINISDPTCSFCRCEYETLNHLFFECTYSFSVLFKLIPEFQRFYLRPSLLQSLNHVGTLSGDKLVKQGLLLTLNAIVYHLWRERNNRCFGSTSACATSMASKVAKVIKYKLSHHKFSDFLEKWLNSG</sequence>
<name>A0ABD0UVX5_DENTH</name>
<feature type="domain" description="Endonuclease/exonuclease/phosphatase" evidence="1">
    <location>
        <begin position="7"/>
        <end position="232"/>
    </location>
</feature>
<dbReference type="PANTHER" id="PTHR33710:SF79">
    <property type="entry name" value="OS06G0205337 PROTEIN"/>
    <property type="match status" value="1"/>
</dbReference>
<dbReference type="InterPro" id="IPR036691">
    <property type="entry name" value="Endo/exonu/phosph_ase_sf"/>
</dbReference>
<organism evidence="3 4">
    <name type="scientific">Dendrobium thyrsiflorum</name>
    <name type="common">Pinecone-like raceme dendrobium</name>
    <name type="synonym">Orchid</name>
    <dbReference type="NCBI Taxonomy" id="117978"/>
    <lineage>
        <taxon>Eukaryota</taxon>
        <taxon>Viridiplantae</taxon>
        <taxon>Streptophyta</taxon>
        <taxon>Embryophyta</taxon>
        <taxon>Tracheophyta</taxon>
        <taxon>Spermatophyta</taxon>
        <taxon>Magnoliopsida</taxon>
        <taxon>Liliopsida</taxon>
        <taxon>Asparagales</taxon>
        <taxon>Orchidaceae</taxon>
        <taxon>Epidendroideae</taxon>
        <taxon>Malaxideae</taxon>
        <taxon>Dendrobiinae</taxon>
        <taxon>Dendrobium</taxon>
    </lineage>
</organism>
<protein>
    <recommendedName>
        <fullName evidence="5">Reverse transcriptase zinc-binding domain-containing protein</fullName>
    </recommendedName>
</protein>
<comment type="caution">
    <text evidence="3">The sequence shown here is derived from an EMBL/GenBank/DDBJ whole genome shotgun (WGS) entry which is preliminary data.</text>
</comment>
<dbReference type="InterPro" id="IPR026960">
    <property type="entry name" value="RVT-Znf"/>
</dbReference>
<dbReference type="InterPro" id="IPR005135">
    <property type="entry name" value="Endo/exonuclease/phosphatase"/>
</dbReference>
<dbReference type="Gene3D" id="3.60.10.10">
    <property type="entry name" value="Endonuclease/exonuclease/phosphatase"/>
    <property type="match status" value="1"/>
</dbReference>
<dbReference type="SUPFAM" id="SSF56219">
    <property type="entry name" value="DNase I-like"/>
    <property type="match status" value="1"/>
</dbReference>
<dbReference type="EMBL" id="JANQDX010000012">
    <property type="protein sequence ID" value="KAL0914571.1"/>
    <property type="molecule type" value="Genomic_DNA"/>
</dbReference>
<proteinExistence type="predicted"/>
<accession>A0ABD0UVX5</accession>
<evidence type="ECO:0000313" key="4">
    <source>
        <dbReference type="Proteomes" id="UP001552299"/>
    </source>
</evidence>